<dbReference type="InterPro" id="IPR019826">
    <property type="entry name" value="Carboxylesterase_B_AS"/>
</dbReference>
<proteinExistence type="inferred from homology"/>
<dbReference type="GO" id="GO:0072330">
    <property type="term" value="P:monocarboxylic acid biosynthetic process"/>
    <property type="evidence" value="ECO:0007669"/>
    <property type="project" value="UniProtKB-ARBA"/>
</dbReference>
<name>A0A9W9NGQ1_9EURO</name>
<dbReference type="PANTHER" id="PTHR43918">
    <property type="entry name" value="ACETYLCHOLINESTERASE"/>
    <property type="match status" value="1"/>
</dbReference>
<sequence>MHDRQHWKVAAPCTFMFLLLLIGLAIGLIPGQAPLPRSEIVDLTYAQYQGVSLYNGVDQFLGMRYARPPVKGLRWRAPQDPEQSDDVQDAISFGPLCPGVSQALSDTVAEDCLFVNVWRPKNASVDSNFPVWVFIQGGGYATLANANFNGSDVVHQSGNGLVNGDLNAGLLDQRKLFNWVQQHIRSFGGNPDRVVIHGDSAGAGAVAHHLAAYGGMDMNLFVGAVAESSFWPTTRTVSGMELQFRRFSDKVGCGHAHDRLSCLRGVDMKTIQKNHVNAPFPGGSGSPVPLWYFLPVVDGDLIPDRLYRSFKKGEFIHVPIMVTDDSNEGTGFAYDATSSEDVSRFLRNNYPGLGDDQLEQIEVAYPSLQNLPGHGAYFPLAAAAYGESTFTCPGNYIAASVSKFFSSDHVWNYRCNIRDPTEISEGMGVPHVFELPAIFGLNATNQAADSLATTNAAIVPVVMSYYISFVKSLNPNKFRYETAPVWNSWGNGTGHRLRVQTNATAMEVIPWAQAQRCSMWRALAAHMEQ</sequence>
<dbReference type="EC" id="3.1.1.-" evidence="3"/>
<protein>
    <recommendedName>
        <fullName evidence="3">Carboxylic ester hydrolase</fullName>
        <ecNumber evidence="3">3.1.1.-</ecNumber>
    </recommendedName>
</protein>
<dbReference type="SUPFAM" id="SSF53474">
    <property type="entry name" value="alpha/beta-Hydrolases"/>
    <property type="match status" value="1"/>
</dbReference>
<dbReference type="InterPro" id="IPR029058">
    <property type="entry name" value="AB_hydrolase_fold"/>
</dbReference>
<gene>
    <name evidence="5" type="ORF">N7468_008755</name>
</gene>
<dbReference type="InterPro" id="IPR002018">
    <property type="entry name" value="CarbesteraseB"/>
</dbReference>
<reference evidence="5" key="1">
    <citation type="submission" date="2022-11" db="EMBL/GenBank/DDBJ databases">
        <authorList>
            <person name="Petersen C."/>
        </authorList>
    </citation>
    <scope>NUCLEOTIDE SEQUENCE</scope>
    <source>
        <strain evidence="5">IBT 19713</strain>
    </source>
</reference>
<comment type="similarity">
    <text evidence="1 3">Belongs to the type-B carboxylesterase/lipase family.</text>
</comment>
<dbReference type="PROSITE" id="PS00122">
    <property type="entry name" value="CARBOXYLESTERASE_B_1"/>
    <property type="match status" value="1"/>
</dbReference>
<dbReference type="RefSeq" id="XP_058326381.1">
    <property type="nucleotide sequence ID" value="XM_058478051.1"/>
</dbReference>
<dbReference type="PROSITE" id="PS00941">
    <property type="entry name" value="CARBOXYLESTERASE_B_2"/>
    <property type="match status" value="1"/>
</dbReference>
<reference evidence="5" key="2">
    <citation type="journal article" date="2023" name="IMA Fungus">
        <title>Comparative genomic study of the Penicillium genus elucidates a diverse pangenome and 15 lateral gene transfer events.</title>
        <authorList>
            <person name="Petersen C."/>
            <person name="Sorensen T."/>
            <person name="Nielsen M.R."/>
            <person name="Sondergaard T.E."/>
            <person name="Sorensen J.L."/>
            <person name="Fitzpatrick D.A."/>
            <person name="Frisvad J.C."/>
            <person name="Nielsen K.L."/>
        </authorList>
    </citation>
    <scope>NUCLEOTIDE SEQUENCE</scope>
    <source>
        <strain evidence="5">IBT 19713</strain>
    </source>
</reference>
<keyword evidence="2 3" id="KW-0378">Hydrolase</keyword>
<feature type="signal peptide" evidence="3">
    <location>
        <begin position="1"/>
        <end position="27"/>
    </location>
</feature>
<comment type="caution">
    <text evidence="5">The sequence shown here is derived from an EMBL/GenBank/DDBJ whole genome shotgun (WGS) entry which is preliminary data.</text>
</comment>
<keyword evidence="3" id="KW-0732">Signal</keyword>
<evidence type="ECO:0000256" key="1">
    <source>
        <dbReference type="ARBA" id="ARBA00005964"/>
    </source>
</evidence>
<dbReference type="Gene3D" id="3.40.50.1820">
    <property type="entry name" value="alpha/beta hydrolase"/>
    <property type="match status" value="1"/>
</dbReference>
<dbReference type="Proteomes" id="UP001150941">
    <property type="component" value="Unassembled WGS sequence"/>
</dbReference>
<dbReference type="OrthoDB" id="408631at2759"/>
<feature type="chain" id="PRO_5041013334" description="Carboxylic ester hydrolase" evidence="3">
    <location>
        <begin position="28"/>
        <end position="529"/>
    </location>
</feature>
<accession>A0A9W9NGQ1</accession>
<evidence type="ECO:0000313" key="6">
    <source>
        <dbReference type="Proteomes" id="UP001150941"/>
    </source>
</evidence>
<dbReference type="GO" id="GO:0017000">
    <property type="term" value="P:antibiotic biosynthetic process"/>
    <property type="evidence" value="ECO:0007669"/>
    <property type="project" value="UniProtKB-ARBA"/>
</dbReference>
<dbReference type="AlphaFoldDB" id="A0A9W9NGQ1"/>
<feature type="domain" description="Carboxylesterase type B" evidence="4">
    <location>
        <begin position="167"/>
        <end position="518"/>
    </location>
</feature>
<evidence type="ECO:0000256" key="3">
    <source>
        <dbReference type="RuleBase" id="RU361235"/>
    </source>
</evidence>
<feature type="domain" description="Carboxylesterase type B" evidence="4">
    <location>
        <begin position="39"/>
        <end position="156"/>
    </location>
</feature>
<evidence type="ECO:0000259" key="4">
    <source>
        <dbReference type="Pfam" id="PF00135"/>
    </source>
</evidence>
<evidence type="ECO:0000256" key="2">
    <source>
        <dbReference type="ARBA" id="ARBA00022801"/>
    </source>
</evidence>
<dbReference type="GO" id="GO:0052689">
    <property type="term" value="F:carboxylic ester hydrolase activity"/>
    <property type="evidence" value="ECO:0007669"/>
    <property type="project" value="TreeGrafter"/>
</dbReference>
<evidence type="ECO:0000313" key="5">
    <source>
        <dbReference type="EMBL" id="KAJ5219551.1"/>
    </source>
</evidence>
<dbReference type="EMBL" id="JAPQKS010000007">
    <property type="protein sequence ID" value="KAJ5219551.1"/>
    <property type="molecule type" value="Genomic_DNA"/>
</dbReference>
<dbReference type="Pfam" id="PF00135">
    <property type="entry name" value="COesterase"/>
    <property type="match status" value="2"/>
</dbReference>
<dbReference type="InterPro" id="IPR019819">
    <property type="entry name" value="Carboxylesterase_B_CS"/>
</dbReference>
<organism evidence="5 6">
    <name type="scientific">Penicillium chermesinum</name>
    <dbReference type="NCBI Taxonomy" id="63820"/>
    <lineage>
        <taxon>Eukaryota</taxon>
        <taxon>Fungi</taxon>
        <taxon>Dikarya</taxon>
        <taxon>Ascomycota</taxon>
        <taxon>Pezizomycotina</taxon>
        <taxon>Eurotiomycetes</taxon>
        <taxon>Eurotiomycetidae</taxon>
        <taxon>Eurotiales</taxon>
        <taxon>Aspergillaceae</taxon>
        <taxon>Penicillium</taxon>
    </lineage>
</organism>
<dbReference type="GeneID" id="83205354"/>
<dbReference type="PANTHER" id="PTHR43918:SF4">
    <property type="entry name" value="CARBOXYLIC ESTER HYDROLASE"/>
    <property type="match status" value="1"/>
</dbReference>
<keyword evidence="6" id="KW-1185">Reference proteome</keyword>
<dbReference type="InterPro" id="IPR050654">
    <property type="entry name" value="AChE-related_enzymes"/>
</dbReference>